<dbReference type="Proteomes" id="UP000095286">
    <property type="component" value="Unplaced"/>
</dbReference>
<proteinExistence type="predicted"/>
<protein>
    <submittedName>
        <fullName evidence="2">TGF_BETA_2 domain-containing protein</fullName>
    </submittedName>
</protein>
<dbReference type="WBParaSite" id="RSKR_0000159300.1">
    <property type="protein sequence ID" value="RSKR_0000159300.1"/>
    <property type="gene ID" value="RSKR_0000159300"/>
</dbReference>
<accession>A0AC35TKF6</accession>
<evidence type="ECO:0000313" key="2">
    <source>
        <dbReference type="WBParaSite" id="RSKR_0000159300.1"/>
    </source>
</evidence>
<evidence type="ECO:0000313" key="1">
    <source>
        <dbReference type="Proteomes" id="UP000095286"/>
    </source>
</evidence>
<sequence>MESELMESMKDKIMQLLNVTSIPVLDARGLMLRDKFEKQIKAGKFYSDVNGGRKEDIILEPHGNMLKMKFDYNDDLLDEDVGSTIFHYRFIDENPTVPYDQIELDVFNYDYETGADFEMFGRHIMTKEEVESGNRLQIKLHTDFMIKSMMEDRAIYIKIKVVKRKFSGERMLRFDATTFNTSVSADTSFIQVKRISDTKEVKERRSTTPRCNKNFSGNTCCLDSLELDFSKYNMSFIAYPKKVQIHYCSGQCVYADDRQEMEKPKLREGSCCYPTELGGITINYLADKQGTTVQKFLPRLIAKTCGCH</sequence>
<organism evidence="1 2">
    <name type="scientific">Rhabditophanes sp. KR3021</name>
    <dbReference type="NCBI Taxonomy" id="114890"/>
    <lineage>
        <taxon>Eukaryota</taxon>
        <taxon>Metazoa</taxon>
        <taxon>Ecdysozoa</taxon>
        <taxon>Nematoda</taxon>
        <taxon>Chromadorea</taxon>
        <taxon>Rhabditida</taxon>
        <taxon>Tylenchina</taxon>
        <taxon>Panagrolaimomorpha</taxon>
        <taxon>Strongyloidoidea</taxon>
        <taxon>Alloionematidae</taxon>
        <taxon>Rhabditophanes</taxon>
    </lineage>
</organism>
<name>A0AC35TKF6_9BILA</name>
<reference evidence="2" key="1">
    <citation type="submission" date="2016-11" db="UniProtKB">
        <authorList>
            <consortium name="WormBaseParasite"/>
        </authorList>
    </citation>
    <scope>IDENTIFICATION</scope>
    <source>
        <strain evidence="2">KR3021</strain>
    </source>
</reference>